<organism evidence="2 3">
    <name type="scientific">Roseibium porphyridii</name>
    <dbReference type="NCBI Taxonomy" id="2866279"/>
    <lineage>
        <taxon>Bacteria</taxon>
        <taxon>Pseudomonadati</taxon>
        <taxon>Pseudomonadota</taxon>
        <taxon>Alphaproteobacteria</taxon>
        <taxon>Hyphomicrobiales</taxon>
        <taxon>Stappiaceae</taxon>
        <taxon>Roseibium</taxon>
    </lineage>
</organism>
<evidence type="ECO:0008006" key="4">
    <source>
        <dbReference type="Google" id="ProtNLM"/>
    </source>
</evidence>
<gene>
    <name evidence="2" type="ORF">K1718_19190</name>
</gene>
<proteinExistence type="predicted"/>
<keyword evidence="1" id="KW-0732">Signal</keyword>
<reference evidence="2 3" key="1">
    <citation type="submission" date="2023-03" db="EMBL/GenBank/DDBJ databases">
        <title>Roseibium porphyridii sp. nov. and Roseibium rhodosorbium sp. nov. isolated from marine algae, Porphyridium cruentum and Rhodosorus marinus, respectively.</title>
        <authorList>
            <person name="Lee M.W."/>
            <person name="Choi B.J."/>
            <person name="Lee J.K."/>
            <person name="Choi D.G."/>
            <person name="Baek J.H."/>
            <person name="Bayburt H."/>
            <person name="Kim J.M."/>
            <person name="Han D.M."/>
            <person name="Kim K.H."/>
            <person name="Jeon C.O."/>
        </authorList>
    </citation>
    <scope>NUCLEOTIDE SEQUENCE [LARGE SCALE GENOMIC DNA]</scope>
    <source>
        <strain evidence="2 3">KMA01</strain>
    </source>
</reference>
<feature type="chain" id="PRO_5045662360" description="Lipoprotein" evidence="1">
    <location>
        <begin position="25"/>
        <end position="141"/>
    </location>
</feature>
<dbReference type="EMBL" id="CP120863">
    <property type="protein sequence ID" value="WFE88276.1"/>
    <property type="molecule type" value="Genomic_DNA"/>
</dbReference>
<evidence type="ECO:0000256" key="1">
    <source>
        <dbReference type="SAM" id="SignalP"/>
    </source>
</evidence>
<dbReference type="RefSeq" id="WP_265681173.1">
    <property type="nucleotide sequence ID" value="NZ_CP120863.1"/>
</dbReference>
<evidence type="ECO:0000313" key="3">
    <source>
        <dbReference type="Proteomes" id="UP001209803"/>
    </source>
</evidence>
<name>A0ABY8EZ22_9HYPH</name>
<dbReference type="Proteomes" id="UP001209803">
    <property type="component" value="Chromosome"/>
</dbReference>
<keyword evidence="3" id="KW-1185">Reference proteome</keyword>
<evidence type="ECO:0000313" key="2">
    <source>
        <dbReference type="EMBL" id="WFE88276.1"/>
    </source>
</evidence>
<feature type="signal peptide" evidence="1">
    <location>
        <begin position="1"/>
        <end position="24"/>
    </location>
</feature>
<sequence length="141" mass="14759">MLSAALAALCLLGAVVGLPAIATAAPAQFCAAHGSQMICTGHTGPRGDLMFAQYAPALQSGLYFGVWKDGRPMIERVNASANEIVITRMAGGDVEGKTSRYIRSGASQYNSASGHRIFVTGPNSFTWTNSSGQNGVSYTRQ</sequence>
<accession>A0ABY8EZ22</accession>
<protein>
    <recommendedName>
        <fullName evidence="4">Lipoprotein</fullName>
    </recommendedName>
</protein>